<keyword evidence="1 2" id="KW-0238">DNA-binding</keyword>
<dbReference type="STRING" id="1682113.A7U43_14670"/>
<sequence>MTTEGYDSFQIRAVARAAHVSPGTLYRHFPSKDLLLVACLENWLSDLFPVVHAEVVGIRGPVSRMLHVSARIALGLIERPLLADAFVRSYLLTNSTAMESDNVRARLGALFALAIGDSPGGRGELCELVTDIWMVNLPALVQRRMGLTELQDRLQRSVSAVGLTMSDQRLRNEGVRPT</sequence>
<dbReference type="InterPro" id="IPR050109">
    <property type="entry name" value="HTH-type_TetR-like_transc_reg"/>
</dbReference>
<dbReference type="Pfam" id="PF00440">
    <property type="entry name" value="TetR_N"/>
    <property type="match status" value="1"/>
</dbReference>
<protein>
    <recommendedName>
        <fullName evidence="3">HTH tetR-type domain-containing protein</fullName>
    </recommendedName>
</protein>
<feature type="domain" description="HTH tetR-type" evidence="3">
    <location>
        <begin position="1"/>
        <end position="47"/>
    </location>
</feature>
<dbReference type="InterPro" id="IPR001647">
    <property type="entry name" value="HTH_TetR"/>
</dbReference>
<accession>A0A172UN02</accession>
<evidence type="ECO:0000313" key="5">
    <source>
        <dbReference type="Proteomes" id="UP000077143"/>
    </source>
</evidence>
<feature type="DNA-binding region" description="H-T-H motif" evidence="2">
    <location>
        <begin position="10"/>
        <end position="29"/>
    </location>
</feature>
<evidence type="ECO:0000256" key="1">
    <source>
        <dbReference type="ARBA" id="ARBA00023125"/>
    </source>
</evidence>
<dbReference type="EMBL" id="CP015596">
    <property type="protein sequence ID" value="ANE80383.1"/>
    <property type="molecule type" value="Genomic_DNA"/>
</dbReference>
<name>A0A172UN02_9MYCO</name>
<keyword evidence="5" id="KW-1185">Reference proteome</keyword>
<dbReference type="RefSeq" id="WP_067996493.1">
    <property type="nucleotide sequence ID" value="NZ_CP015596.1"/>
</dbReference>
<organism evidence="4 5">
    <name type="scientific">Mycobacterium adipatum</name>
    <dbReference type="NCBI Taxonomy" id="1682113"/>
    <lineage>
        <taxon>Bacteria</taxon>
        <taxon>Bacillati</taxon>
        <taxon>Actinomycetota</taxon>
        <taxon>Actinomycetes</taxon>
        <taxon>Mycobacteriales</taxon>
        <taxon>Mycobacteriaceae</taxon>
        <taxon>Mycobacterium</taxon>
    </lineage>
</organism>
<gene>
    <name evidence="4" type="ORF">A7U43_14670</name>
</gene>
<dbReference type="InterPro" id="IPR041642">
    <property type="entry name" value="KstR_C"/>
</dbReference>
<dbReference type="KEGG" id="madi:A7U43_14670"/>
<dbReference type="GO" id="GO:0000976">
    <property type="term" value="F:transcription cis-regulatory region binding"/>
    <property type="evidence" value="ECO:0007669"/>
    <property type="project" value="TreeGrafter"/>
</dbReference>
<evidence type="ECO:0000256" key="2">
    <source>
        <dbReference type="PROSITE-ProRule" id="PRU00335"/>
    </source>
</evidence>
<reference evidence="4 5" key="1">
    <citation type="submission" date="2016-05" db="EMBL/GenBank/DDBJ databases">
        <title>Complete genome sequence of a phthalic acid esters degrading Mycobacterium sp. YC-RL4.</title>
        <authorList>
            <person name="Ren L."/>
            <person name="Fan S."/>
            <person name="Ruth N."/>
            <person name="Jia Y."/>
            <person name="Wang J."/>
            <person name="Qiao C."/>
        </authorList>
    </citation>
    <scope>NUCLEOTIDE SEQUENCE [LARGE SCALE GENOMIC DNA]</scope>
    <source>
        <strain evidence="4 5">YC-RL4</strain>
    </source>
</reference>
<proteinExistence type="predicted"/>
<evidence type="ECO:0000313" key="4">
    <source>
        <dbReference type="EMBL" id="ANE80383.1"/>
    </source>
</evidence>
<dbReference type="PANTHER" id="PTHR30055:SF242">
    <property type="entry name" value="HTH-TYPE TRANSCRIPTIONAL REPRESSOR KSTR"/>
    <property type="match status" value="1"/>
</dbReference>
<dbReference type="AlphaFoldDB" id="A0A172UN02"/>
<dbReference type="InterPro" id="IPR009057">
    <property type="entry name" value="Homeodomain-like_sf"/>
</dbReference>
<dbReference type="Pfam" id="PF17925">
    <property type="entry name" value="TetR_C_20"/>
    <property type="match status" value="1"/>
</dbReference>
<dbReference type="PANTHER" id="PTHR30055">
    <property type="entry name" value="HTH-TYPE TRANSCRIPTIONAL REGULATOR RUTR"/>
    <property type="match status" value="1"/>
</dbReference>
<dbReference type="Gene3D" id="1.10.357.10">
    <property type="entry name" value="Tetracycline Repressor, domain 2"/>
    <property type="match status" value="1"/>
</dbReference>
<dbReference type="SUPFAM" id="SSF46689">
    <property type="entry name" value="Homeodomain-like"/>
    <property type="match status" value="1"/>
</dbReference>
<dbReference type="GO" id="GO:0003700">
    <property type="term" value="F:DNA-binding transcription factor activity"/>
    <property type="evidence" value="ECO:0007669"/>
    <property type="project" value="TreeGrafter"/>
</dbReference>
<dbReference type="Proteomes" id="UP000077143">
    <property type="component" value="Chromosome"/>
</dbReference>
<evidence type="ECO:0000259" key="3">
    <source>
        <dbReference type="PROSITE" id="PS50977"/>
    </source>
</evidence>
<dbReference type="PROSITE" id="PS50977">
    <property type="entry name" value="HTH_TETR_2"/>
    <property type="match status" value="1"/>
</dbReference>